<dbReference type="InterPro" id="IPR029044">
    <property type="entry name" value="Nucleotide-diphossugar_trans"/>
</dbReference>
<evidence type="ECO:0000256" key="3">
    <source>
        <dbReference type="ARBA" id="ARBA00022679"/>
    </source>
</evidence>
<sequence length="381" mass="43227">MAETIIEFISILLTVAYLVIVISFIRGWNRLERPAPPKKGFSTRVSVLIAARDEEKAIGRCLEAVIAQHYPPELLEVIVIDDHSTDRTAEMVRSFQQPGLQPELRLITMNEHKPINSYKKKAIAQAIQVAKGELIVTTDADCWMGPQWLAAIVSAYEEHGYKLISSPVAFSEENSLFERLQSLEFMYLIGLGASAIGNAFPSTCNGANLAYTREVFFQVEGFKGIDDLASGDDELLLHKVAALYYNKIGFVKSRQAIVYTHAKANLREFLDQRKRWASKSIKYRNKLVVALGLSVYFFNVFILLNACLTLFNFNFAVPLLGMLGLKILVEIVFLYFLAGFFRRLPLLVWMPLLNLLHVVYMSYIGLAGQRRSYRWKGRQVK</sequence>
<protein>
    <submittedName>
        <fullName evidence="6">Cellulose synthase/poly-beta-1,6-N-acetylglucosamine synthase-like glycosyltransferase</fullName>
    </submittedName>
</protein>
<dbReference type="AlphaFoldDB" id="A0A4V2UTL9"/>
<dbReference type="Proteomes" id="UP000295807">
    <property type="component" value="Unassembled WGS sequence"/>
</dbReference>
<dbReference type="PANTHER" id="PTHR43630">
    <property type="entry name" value="POLY-BETA-1,6-N-ACETYL-D-GLUCOSAMINE SYNTHASE"/>
    <property type="match status" value="1"/>
</dbReference>
<feature type="domain" description="Glycosyltransferase 2-like" evidence="5">
    <location>
        <begin position="46"/>
        <end position="183"/>
    </location>
</feature>
<accession>A0A4V2UTL9</accession>
<feature type="transmembrane region" description="Helical" evidence="4">
    <location>
        <begin position="317"/>
        <end position="337"/>
    </location>
</feature>
<reference evidence="6 7" key="1">
    <citation type="submission" date="2019-03" db="EMBL/GenBank/DDBJ databases">
        <title>Genomic Encyclopedia of Type Strains, Phase IV (KMG-IV): sequencing the most valuable type-strain genomes for metagenomic binning, comparative biology and taxonomic classification.</title>
        <authorList>
            <person name="Goeker M."/>
        </authorList>
    </citation>
    <scope>NUCLEOTIDE SEQUENCE [LARGE SCALE GENOMIC DNA]</scope>
    <source>
        <strain evidence="6 7">DSM 21100</strain>
    </source>
</reference>
<dbReference type="Gene3D" id="3.90.550.10">
    <property type="entry name" value="Spore Coat Polysaccharide Biosynthesis Protein SpsA, Chain A"/>
    <property type="match status" value="1"/>
</dbReference>
<keyword evidence="7" id="KW-1185">Reference proteome</keyword>
<dbReference type="InterPro" id="IPR001173">
    <property type="entry name" value="Glyco_trans_2-like"/>
</dbReference>
<comment type="caution">
    <text evidence="6">The sequence shown here is derived from an EMBL/GenBank/DDBJ whole genome shotgun (WGS) entry which is preliminary data.</text>
</comment>
<gene>
    <name evidence="6" type="ORF">EDD80_10671</name>
</gene>
<comment type="similarity">
    <text evidence="1">Belongs to the glycosyltransferase 2 family.</text>
</comment>
<name>A0A4V2UTL9_9SPHI</name>
<feature type="transmembrane region" description="Helical" evidence="4">
    <location>
        <begin position="344"/>
        <end position="366"/>
    </location>
</feature>
<dbReference type="EMBL" id="SMAD01000006">
    <property type="protein sequence ID" value="TCS86762.1"/>
    <property type="molecule type" value="Genomic_DNA"/>
</dbReference>
<evidence type="ECO:0000259" key="5">
    <source>
        <dbReference type="Pfam" id="PF00535"/>
    </source>
</evidence>
<feature type="transmembrane region" description="Helical" evidence="4">
    <location>
        <begin position="287"/>
        <end position="311"/>
    </location>
</feature>
<keyword evidence="4" id="KW-0812">Transmembrane</keyword>
<evidence type="ECO:0000256" key="4">
    <source>
        <dbReference type="SAM" id="Phobius"/>
    </source>
</evidence>
<keyword evidence="4" id="KW-1133">Transmembrane helix</keyword>
<evidence type="ECO:0000256" key="2">
    <source>
        <dbReference type="ARBA" id="ARBA00022676"/>
    </source>
</evidence>
<dbReference type="SUPFAM" id="SSF53448">
    <property type="entry name" value="Nucleotide-diphospho-sugar transferases"/>
    <property type="match status" value="1"/>
</dbReference>
<proteinExistence type="inferred from homology"/>
<dbReference type="GO" id="GO:0016757">
    <property type="term" value="F:glycosyltransferase activity"/>
    <property type="evidence" value="ECO:0007669"/>
    <property type="project" value="UniProtKB-KW"/>
</dbReference>
<keyword evidence="2" id="KW-0328">Glycosyltransferase</keyword>
<dbReference type="PANTHER" id="PTHR43630:SF1">
    <property type="entry name" value="POLY-BETA-1,6-N-ACETYL-D-GLUCOSAMINE SYNTHASE"/>
    <property type="match status" value="1"/>
</dbReference>
<dbReference type="RefSeq" id="WP_132129327.1">
    <property type="nucleotide sequence ID" value="NZ_CP042432.1"/>
</dbReference>
<keyword evidence="4" id="KW-0472">Membrane</keyword>
<dbReference type="OrthoDB" id="9805625at2"/>
<dbReference type="Pfam" id="PF00535">
    <property type="entry name" value="Glycos_transf_2"/>
    <property type="match status" value="1"/>
</dbReference>
<keyword evidence="3 6" id="KW-0808">Transferase</keyword>
<organism evidence="6 7">
    <name type="scientific">Anseongella ginsenosidimutans</name>
    <dbReference type="NCBI Taxonomy" id="496056"/>
    <lineage>
        <taxon>Bacteria</taxon>
        <taxon>Pseudomonadati</taxon>
        <taxon>Bacteroidota</taxon>
        <taxon>Sphingobacteriia</taxon>
        <taxon>Sphingobacteriales</taxon>
        <taxon>Sphingobacteriaceae</taxon>
        <taxon>Anseongella</taxon>
    </lineage>
</organism>
<evidence type="ECO:0000256" key="1">
    <source>
        <dbReference type="ARBA" id="ARBA00006739"/>
    </source>
</evidence>
<evidence type="ECO:0000313" key="6">
    <source>
        <dbReference type="EMBL" id="TCS86762.1"/>
    </source>
</evidence>
<dbReference type="CDD" id="cd04192">
    <property type="entry name" value="GT_2_like_e"/>
    <property type="match status" value="1"/>
</dbReference>
<feature type="transmembrane region" description="Helical" evidence="4">
    <location>
        <begin position="6"/>
        <end position="25"/>
    </location>
</feature>
<evidence type="ECO:0000313" key="7">
    <source>
        <dbReference type="Proteomes" id="UP000295807"/>
    </source>
</evidence>